<keyword evidence="3" id="KW-1185">Reference proteome</keyword>
<dbReference type="EMBL" id="JAHRIP010075414">
    <property type="protein sequence ID" value="MEQ2309996.1"/>
    <property type="molecule type" value="Genomic_DNA"/>
</dbReference>
<evidence type="ECO:0008006" key="4">
    <source>
        <dbReference type="Google" id="ProtNLM"/>
    </source>
</evidence>
<protein>
    <recommendedName>
        <fullName evidence="4">Secreted protein</fullName>
    </recommendedName>
</protein>
<evidence type="ECO:0000313" key="2">
    <source>
        <dbReference type="EMBL" id="MEQ2309996.1"/>
    </source>
</evidence>
<dbReference type="Proteomes" id="UP001469553">
    <property type="component" value="Unassembled WGS sequence"/>
</dbReference>
<feature type="region of interest" description="Disordered" evidence="1">
    <location>
        <begin position="95"/>
        <end position="114"/>
    </location>
</feature>
<accession>A0ABV0ZVG4</accession>
<organism evidence="2 3">
    <name type="scientific">Ameca splendens</name>
    <dbReference type="NCBI Taxonomy" id="208324"/>
    <lineage>
        <taxon>Eukaryota</taxon>
        <taxon>Metazoa</taxon>
        <taxon>Chordata</taxon>
        <taxon>Craniata</taxon>
        <taxon>Vertebrata</taxon>
        <taxon>Euteleostomi</taxon>
        <taxon>Actinopterygii</taxon>
        <taxon>Neopterygii</taxon>
        <taxon>Teleostei</taxon>
        <taxon>Neoteleostei</taxon>
        <taxon>Acanthomorphata</taxon>
        <taxon>Ovalentaria</taxon>
        <taxon>Atherinomorphae</taxon>
        <taxon>Cyprinodontiformes</taxon>
        <taxon>Goodeidae</taxon>
        <taxon>Ameca</taxon>
    </lineage>
</organism>
<proteinExistence type="predicted"/>
<reference evidence="2 3" key="1">
    <citation type="submission" date="2021-06" db="EMBL/GenBank/DDBJ databases">
        <authorList>
            <person name="Palmer J.M."/>
        </authorList>
    </citation>
    <scope>NUCLEOTIDE SEQUENCE [LARGE SCALE GENOMIC DNA]</scope>
    <source>
        <strain evidence="2 3">AS_MEX2019</strain>
        <tissue evidence="2">Muscle</tissue>
    </source>
</reference>
<name>A0ABV0ZVG4_9TELE</name>
<evidence type="ECO:0000256" key="1">
    <source>
        <dbReference type="SAM" id="MobiDB-lite"/>
    </source>
</evidence>
<evidence type="ECO:0000313" key="3">
    <source>
        <dbReference type="Proteomes" id="UP001469553"/>
    </source>
</evidence>
<sequence>MNLLFPSILPFFSPFFIVPLLPSHLVSLFPSILSSCCPACFYSFLPYCKGLGTLGSLYLVQTVLPDASFRPGGRPIFSFLAEAPRYLCAVMCSNKKSNPQHDRSSTVLNTRQRL</sequence>
<gene>
    <name evidence="2" type="ORF">AMECASPLE_004254</name>
</gene>
<comment type="caution">
    <text evidence="2">The sequence shown here is derived from an EMBL/GenBank/DDBJ whole genome shotgun (WGS) entry which is preliminary data.</text>
</comment>
<feature type="compositionally biased region" description="Polar residues" evidence="1">
    <location>
        <begin position="105"/>
        <end position="114"/>
    </location>
</feature>